<dbReference type="RefSeq" id="WP_021021123.1">
    <property type="nucleotide sequence ID" value="NZ_FQUH01000010.1"/>
</dbReference>
<evidence type="ECO:0000256" key="4">
    <source>
        <dbReference type="ARBA" id="ARBA00022683"/>
    </source>
</evidence>
<evidence type="ECO:0000256" key="2">
    <source>
        <dbReference type="ARBA" id="ARBA00022597"/>
    </source>
</evidence>
<keyword evidence="4" id="KW-0598">Phosphotransferase system</keyword>
<dbReference type="Pfam" id="PF00367">
    <property type="entry name" value="PTS_EIIB"/>
    <property type="match status" value="1"/>
</dbReference>
<dbReference type="GO" id="GO:0005886">
    <property type="term" value="C:plasma membrane"/>
    <property type="evidence" value="ECO:0007669"/>
    <property type="project" value="TreeGrafter"/>
</dbReference>
<dbReference type="NCBIfam" id="TIGR00826">
    <property type="entry name" value="EIIB_glc"/>
    <property type="match status" value="1"/>
</dbReference>
<dbReference type="SUPFAM" id="SSF55604">
    <property type="entry name" value="Glucose permease domain IIB"/>
    <property type="match status" value="1"/>
</dbReference>
<feature type="active site" description="Phosphocysteine intermediate; for EIIB activity" evidence="6">
    <location>
        <position position="33"/>
    </location>
</feature>
<dbReference type="EMBL" id="FQUH01000010">
    <property type="protein sequence ID" value="SHF46975.1"/>
    <property type="molecule type" value="Genomic_DNA"/>
</dbReference>
<evidence type="ECO:0000256" key="6">
    <source>
        <dbReference type="PROSITE-ProRule" id="PRU00421"/>
    </source>
</evidence>
<name>A0A1M5BX42_VIBGA</name>
<evidence type="ECO:0000259" key="7">
    <source>
        <dbReference type="PROSITE" id="PS51098"/>
    </source>
</evidence>
<dbReference type="GO" id="GO:0015764">
    <property type="term" value="P:N-acetylglucosamine transport"/>
    <property type="evidence" value="ECO:0007669"/>
    <property type="project" value="TreeGrafter"/>
</dbReference>
<evidence type="ECO:0000313" key="8">
    <source>
        <dbReference type="EMBL" id="SHF46975.1"/>
    </source>
</evidence>
<dbReference type="InterPro" id="IPR050429">
    <property type="entry name" value="PTS_Glucose_EIICBA"/>
</dbReference>
<feature type="domain" description="PTS EIIB type-1" evidence="7">
    <location>
        <begin position="9"/>
        <end position="90"/>
    </location>
</feature>
<dbReference type="GO" id="GO:0009401">
    <property type="term" value="P:phosphoenolpyruvate-dependent sugar phosphotransferase system"/>
    <property type="evidence" value="ECO:0007669"/>
    <property type="project" value="UniProtKB-KW"/>
</dbReference>
<dbReference type="Gene3D" id="3.30.1360.60">
    <property type="entry name" value="Glucose permease domain IIB"/>
    <property type="match status" value="1"/>
</dbReference>
<dbReference type="AlphaFoldDB" id="A0A1M5BX42"/>
<keyword evidence="2" id="KW-0762">Sugar transport</keyword>
<dbReference type="Proteomes" id="UP000184159">
    <property type="component" value="Unassembled WGS sequence"/>
</dbReference>
<accession>A0A1M5BX42</accession>
<dbReference type="InterPro" id="IPR018113">
    <property type="entry name" value="PTrfase_EIIB_Cys"/>
</dbReference>
<dbReference type="PROSITE" id="PS51098">
    <property type="entry name" value="PTS_EIIB_TYPE_1"/>
    <property type="match status" value="1"/>
</dbReference>
<gene>
    <name evidence="8" type="ORF">SAMN02745781_02384</name>
</gene>
<keyword evidence="1" id="KW-0813">Transport</keyword>
<keyword evidence="9" id="KW-1185">Reference proteome</keyword>
<evidence type="ECO:0000313" key="9">
    <source>
        <dbReference type="Proteomes" id="UP000184159"/>
    </source>
</evidence>
<organism evidence="8 9">
    <name type="scientific">Vibrio gazogenes DSM 21264 = NBRC 103151</name>
    <dbReference type="NCBI Taxonomy" id="1123492"/>
    <lineage>
        <taxon>Bacteria</taxon>
        <taxon>Pseudomonadati</taxon>
        <taxon>Pseudomonadota</taxon>
        <taxon>Gammaproteobacteria</taxon>
        <taxon>Vibrionales</taxon>
        <taxon>Vibrionaceae</taxon>
        <taxon>Vibrio</taxon>
    </lineage>
</organism>
<proteinExistence type="predicted"/>
<keyword evidence="3" id="KW-0808">Transferase</keyword>
<dbReference type="PANTHER" id="PTHR30009:SF4">
    <property type="entry name" value="PTS SYSTEM N-ACETYLGLUCOSAMINE-SPECIFIC EIICBA COMPONENT"/>
    <property type="match status" value="1"/>
</dbReference>
<evidence type="ECO:0000256" key="1">
    <source>
        <dbReference type="ARBA" id="ARBA00022448"/>
    </source>
</evidence>
<dbReference type="GO" id="GO:0090563">
    <property type="term" value="F:protein-phosphocysteine-sugar phosphotransferase activity"/>
    <property type="evidence" value="ECO:0007669"/>
    <property type="project" value="TreeGrafter"/>
</dbReference>
<dbReference type="PANTHER" id="PTHR30009">
    <property type="entry name" value="CYTOCHROME C-TYPE SYNTHESIS PROTEIN AND PTS TRANSMEMBRANE COMPONENT"/>
    <property type="match status" value="1"/>
</dbReference>
<evidence type="ECO:0000256" key="3">
    <source>
        <dbReference type="ARBA" id="ARBA00022679"/>
    </source>
</evidence>
<dbReference type="GO" id="GO:0008982">
    <property type="term" value="F:protein-N(PI)-phosphohistidine-sugar phosphotransferase activity"/>
    <property type="evidence" value="ECO:0007669"/>
    <property type="project" value="InterPro"/>
</dbReference>
<protein>
    <submittedName>
        <fullName evidence="8">PTS system, glucose-like IIB component</fullName>
    </submittedName>
</protein>
<keyword evidence="5" id="KW-0418">Kinase</keyword>
<evidence type="ECO:0000256" key="5">
    <source>
        <dbReference type="ARBA" id="ARBA00022777"/>
    </source>
</evidence>
<sequence>MINDKGNLQAKAQKILTALGGVDNIEAKNIDNCATRLRIQVKDMGSVDEKLLRRQGALGFIHLPNNQIQVVFFDVHKLADELRKQVAEHG</sequence>
<dbReference type="InterPro" id="IPR036878">
    <property type="entry name" value="Glu_permease_IIB"/>
</dbReference>
<dbReference type="InterPro" id="IPR001996">
    <property type="entry name" value="PTS_IIB_1"/>
</dbReference>
<dbReference type="GO" id="GO:0016301">
    <property type="term" value="F:kinase activity"/>
    <property type="evidence" value="ECO:0007669"/>
    <property type="project" value="UniProtKB-KW"/>
</dbReference>
<reference evidence="9" key="1">
    <citation type="submission" date="2016-11" db="EMBL/GenBank/DDBJ databases">
        <authorList>
            <person name="Varghese N."/>
            <person name="Submissions S."/>
        </authorList>
    </citation>
    <scope>NUCLEOTIDE SEQUENCE [LARGE SCALE GENOMIC DNA]</scope>
    <source>
        <strain evidence="9">DSM 21264</strain>
    </source>
</reference>